<dbReference type="SUPFAM" id="SSF49503">
    <property type="entry name" value="Cupredoxins"/>
    <property type="match status" value="1"/>
</dbReference>
<dbReference type="PANTHER" id="PTHR36507:SF1">
    <property type="entry name" value="BLL1555 PROTEIN"/>
    <property type="match status" value="1"/>
</dbReference>
<gene>
    <name evidence="4" type="ORF">EXJ73_14145</name>
</gene>
<evidence type="ECO:0000256" key="1">
    <source>
        <dbReference type="ARBA" id="ARBA00004418"/>
    </source>
</evidence>
<comment type="caution">
    <text evidence="4">The sequence shown here is derived from an EMBL/GenBank/DDBJ whole genome shotgun (WGS) entry which is preliminary data.</text>
</comment>
<dbReference type="InterPro" id="IPR052721">
    <property type="entry name" value="ET_Amicyanin"/>
</dbReference>
<dbReference type="Gene3D" id="2.60.40.420">
    <property type="entry name" value="Cupredoxins - blue copper proteins"/>
    <property type="match status" value="1"/>
</dbReference>
<dbReference type="InterPro" id="IPR028096">
    <property type="entry name" value="EfeO_Cupredoxin"/>
</dbReference>
<dbReference type="GO" id="GO:0042597">
    <property type="term" value="C:periplasmic space"/>
    <property type="evidence" value="ECO:0007669"/>
    <property type="project" value="UniProtKB-SubCell"/>
</dbReference>
<feature type="domain" description="EfeO-type cupredoxin-like" evidence="3">
    <location>
        <begin position="8"/>
        <end position="101"/>
    </location>
</feature>
<feature type="chain" id="PRO_5040841278" description="EfeO-type cupredoxin-like domain-containing protein" evidence="2">
    <location>
        <begin position="23"/>
        <end position="104"/>
    </location>
</feature>
<dbReference type="PANTHER" id="PTHR36507">
    <property type="entry name" value="BLL1555 PROTEIN"/>
    <property type="match status" value="1"/>
</dbReference>
<dbReference type="CDD" id="cd13921">
    <property type="entry name" value="Amicyanin"/>
    <property type="match status" value="1"/>
</dbReference>
<evidence type="ECO:0000259" key="3">
    <source>
        <dbReference type="Pfam" id="PF13473"/>
    </source>
</evidence>
<sequence>MTRRLRAAAVAWAFLAAGPAAWGETHTVIIEGMRFNPETLTVKRGDRVTWVNRDVVPHTATAGRAFDSGAIAPGASWSFRVKTPGQQGYVCALHPMMKAYLNVQ</sequence>
<accession>A0A9X4R5F9</accession>
<name>A0A9X4R5F9_9BURK</name>
<evidence type="ECO:0000313" key="4">
    <source>
        <dbReference type="EMBL" id="MDG0863606.1"/>
    </source>
</evidence>
<protein>
    <recommendedName>
        <fullName evidence="3">EfeO-type cupredoxin-like domain-containing protein</fullName>
    </recommendedName>
</protein>
<reference evidence="4" key="1">
    <citation type="submission" date="2019-02" db="EMBL/GenBank/DDBJ databases">
        <title>Draft genome of the type strain Pelomonas aquatica CCUG 52575T.</title>
        <authorList>
            <person name="Gomila M."/>
            <person name="Lalucat J."/>
        </authorList>
    </citation>
    <scope>NUCLEOTIDE SEQUENCE</scope>
    <source>
        <strain evidence="4">CCUG 52575</strain>
    </source>
</reference>
<comment type="subcellular location">
    <subcellularLocation>
        <location evidence="1">Periplasm</location>
    </subcellularLocation>
</comment>
<dbReference type="InterPro" id="IPR008972">
    <property type="entry name" value="Cupredoxin"/>
</dbReference>
<proteinExistence type="predicted"/>
<dbReference type="EMBL" id="SGUG01000019">
    <property type="protein sequence ID" value="MDG0863606.1"/>
    <property type="molecule type" value="Genomic_DNA"/>
</dbReference>
<feature type="signal peptide" evidence="2">
    <location>
        <begin position="1"/>
        <end position="22"/>
    </location>
</feature>
<dbReference type="Pfam" id="PF13473">
    <property type="entry name" value="Cupredoxin_1"/>
    <property type="match status" value="1"/>
</dbReference>
<organism evidence="4 5">
    <name type="scientific">Pelomonas aquatica</name>
    <dbReference type="NCBI Taxonomy" id="431058"/>
    <lineage>
        <taxon>Bacteria</taxon>
        <taxon>Pseudomonadati</taxon>
        <taxon>Pseudomonadota</taxon>
        <taxon>Betaproteobacteria</taxon>
        <taxon>Burkholderiales</taxon>
        <taxon>Sphaerotilaceae</taxon>
        <taxon>Roseateles</taxon>
    </lineage>
</organism>
<dbReference type="InterPro" id="IPR035668">
    <property type="entry name" value="Amicyanin"/>
</dbReference>
<dbReference type="AlphaFoldDB" id="A0A9X4R5F9"/>
<dbReference type="Proteomes" id="UP001152766">
    <property type="component" value="Unassembled WGS sequence"/>
</dbReference>
<keyword evidence="2" id="KW-0732">Signal</keyword>
<keyword evidence="5" id="KW-1185">Reference proteome</keyword>
<dbReference type="RefSeq" id="WP_268150801.1">
    <property type="nucleotide sequence ID" value="NZ_JAPPUW010000010.1"/>
</dbReference>
<evidence type="ECO:0000256" key="2">
    <source>
        <dbReference type="SAM" id="SignalP"/>
    </source>
</evidence>
<evidence type="ECO:0000313" key="5">
    <source>
        <dbReference type="Proteomes" id="UP001152766"/>
    </source>
</evidence>